<reference evidence="2 3" key="1">
    <citation type="submission" date="2024-01" db="EMBL/GenBank/DDBJ databases">
        <title>The genomes of 5 underutilized Papilionoideae crops provide insights into root nodulation and disease resistanc.</title>
        <authorList>
            <person name="Jiang F."/>
        </authorList>
    </citation>
    <scope>NUCLEOTIDE SEQUENCE [LARGE SCALE GENOMIC DNA]</scope>
    <source>
        <strain evidence="2">LVBAO_FW01</strain>
        <tissue evidence="2">Leaves</tissue>
    </source>
</reference>
<evidence type="ECO:0008006" key="4">
    <source>
        <dbReference type="Google" id="ProtNLM"/>
    </source>
</evidence>
<dbReference type="AlphaFoldDB" id="A0AAN9JW99"/>
<sequence length="76" mass="7923">MASTKSIATLLISLVITMAYVKGDETLSDCAKSCMPVCLKENGASMAGCGTACESYCDQISKSFKGNPYSNSIIGL</sequence>
<organism evidence="2 3">
    <name type="scientific">Canavalia gladiata</name>
    <name type="common">Sword bean</name>
    <name type="synonym">Dolichos gladiatus</name>
    <dbReference type="NCBI Taxonomy" id="3824"/>
    <lineage>
        <taxon>Eukaryota</taxon>
        <taxon>Viridiplantae</taxon>
        <taxon>Streptophyta</taxon>
        <taxon>Embryophyta</taxon>
        <taxon>Tracheophyta</taxon>
        <taxon>Spermatophyta</taxon>
        <taxon>Magnoliopsida</taxon>
        <taxon>eudicotyledons</taxon>
        <taxon>Gunneridae</taxon>
        <taxon>Pentapetalae</taxon>
        <taxon>rosids</taxon>
        <taxon>fabids</taxon>
        <taxon>Fabales</taxon>
        <taxon>Fabaceae</taxon>
        <taxon>Papilionoideae</taxon>
        <taxon>50 kb inversion clade</taxon>
        <taxon>NPAAA clade</taxon>
        <taxon>indigoferoid/millettioid clade</taxon>
        <taxon>Phaseoleae</taxon>
        <taxon>Canavalia</taxon>
    </lineage>
</organism>
<accession>A0AAN9JW99</accession>
<feature type="signal peptide" evidence="1">
    <location>
        <begin position="1"/>
        <end position="23"/>
    </location>
</feature>
<evidence type="ECO:0000313" key="2">
    <source>
        <dbReference type="EMBL" id="KAK7305236.1"/>
    </source>
</evidence>
<dbReference type="Proteomes" id="UP001367508">
    <property type="component" value="Unassembled WGS sequence"/>
</dbReference>
<name>A0AAN9JW99_CANGL</name>
<keyword evidence="3" id="KW-1185">Reference proteome</keyword>
<feature type="chain" id="PRO_5042985856" description="Plant thionin family protein" evidence="1">
    <location>
        <begin position="24"/>
        <end position="76"/>
    </location>
</feature>
<gene>
    <name evidence="2" type="ORF">VNO77_43138</name>
</gene>
<comment type="caution">
    <text evidence="2">The sequence shown here is derived from an EMBL/GenBank/DDBJ whole genome shotgun (WGS) entry which is preliminary data.</text>
</comment>
<evidence type="ECO:0000313" key="3">
    <source>
        <dbReference type="Proteomes" id="UP001367508"/>
    </source>
</evidence>
<keyword evidence="1" id="KW-0732">Signal</keyword>
<proteinExistence type="predicted"/>
<evidence type="ECO:0000256" key="1">
    <source>
        <dbReference type="SAM" id="SignalP"/>
    </source>
</evidence>
<dbReference type="EMBL" id="JAYMYQ010000011">
    <property type="protein sequence ID" value="KAK7305236.1"/>
    <property type="molecule type" value="Genomic_DNA"/>
</dbReference>
<protein>
    <recommendedName>
        <fullName evidence="4">Plant thionin family protein</fullName>
    </recommendedName>
</protein>